<dbReference type="GO" id="GO:0005794">
    <property type="term" value="C:Golgi apparatus"/>
    <property type="evidence" value="ECO:0007669"/>
    <property type="project" value="UniProtKB-SubCell"/>
</dbReference>
<proteinExistence type="inferred from homology"/>
<evidence type="ECO:0000313" key="14">
    <source>
        <dbReference type="Ensembl" id="ENSCSRP00000011028.1"/>
    </source>
</evidence>
<evidence type="ECO:0000256" key="11">
    <source>
        <dbReference type="ARBA" id="ARBA00070192"/>
    </source>
</evidence>
<comment type="subcellular location">
    <subcellularLocation>
        <location evidence="1">Cytoplasmic granule</location>
    </subcellularLocation>
    <subcellularLocation>
        <location evidence="2">Golgi apparatus</location>
    </subcellularLocation>
    <subcellularLocation>
        <location evidence="3">Secreted</location>
    </subcellularLocation>
</comment>
<evidence type="ECO:0000256" key="2">
    <source>
        <dbReference type="ARBA" id="ARBA00004555"/>
    </source>
</evidence>
<sequence>KTTNPPPNRLLSMIKLEKPKCLSLFVFKSKNVNENNQGNDGGNSHQTVSINNDKHVANIDSNNGWNSWNSVWDYGNGFMATRVFSKKSCIIAKMNKDVMPDIAVMPKLISERKKAGAQGPHPKELRFVVSKTRVPDLTPYGKHIEALCRGLPTYVAHEAKSECNPSVGLLMWLKLNMCLNTLLDQATFLNILQILDGNNSYYLATTHDC</sequence>
<organism evidence="14 15">
    <name type="scientific">Chelydra serpentina</name>
    <name type="common">Snapping turtle</name>
    <name type="synonym">Testudo serpentina</name>
    <dbReference type="NCBI Taxonomy" id="8475"/>
    <lineage>
        <taxon>Eukaryota</taxon>
        <taxon>Metazoa</taxon>
        <taxon>Chordata</taxon>
        <taxon>Craniata</taxon>
        <taxon>Vertebrata</taxon>
        <taxon>Euteleostomi</taxon>
        <taxon>Archelosauria</taxon>
        <taxon>Testudinata</taxon>
        <taxon>Testudines</taxon>
        <taxon>Cryptodira</taxon>
        <taxon>Durocryptodira</taxon>
        <taxon>Americhelydia</taxon>
        <taxon>Chelydroidea</taxon>
        <taxon>Chelydridae</taxon>
        <taxon>Chelydra</taxon>
    </lineage>
</organism>
<keyword evidence="5" id="KW-0732">Signal</keyword>
<dbReference type="PROSITE" id="PS50869">
    <property type="entry name" value="BRICHOS"/>
    <property type="match status" value="1"/>
</dbReference>
<dbReference type="Ensembl" id="ENSCSRT00000011437.1">
    <property type="protein sequence ID" value="ENSCSRP00000011028.1"/>
    <property type="gene ID" value="ENSCSRG00000007872.1"/>
</dbReference>
<evidence type="ECO:0000256" key="4">
    <source>
        <dbReference type="ARBA" id="ARBA00022525"/>
    </source>
</evidence>
<dbReference type="InterPro" id="IPR007084">
    <property type="entry name" value="BRICHOS_dom"/>
</dbReference>
<evidence type="ECO:0000256" key="6">
    <source>
        <dbReference type="ARBA" id="ARBA00023034"/>
    </source>
</evidence>
<evidence type="ECO:0000313" key="15">
    <source>
        <dbReference type="Proteomes" id="UP000694403"/>
    </source>
</evidence>
<dbReference type="FunFam" id="3.30.390.150:FF:000003">
    <property type="entry name" value="Gastrokine 1"/>
    <property type="match status" value="1"/>
</dbReference>
<keyword evidence="15" id="KW-1185">Reference proteome</keyword>
<dbReference type="SMART" id="SM01039">
    <property type="entry name" value="BRICHOS"/>
    <property type="match status" value="1"/>
</dbReference>
<dbReference type="Gene3D" id="3.30.390.150">
    <property type="match status" value="1"/>
</dbReference>
<evidence type="ECO:0000256" key="7">
    <source>
        <dbReference type="ARBA" id="ARBA00023157"/>
    </source>
</evidence>
<keyword evidence="4" id="KW-0964">Secreted</keyword>
<evidence type="ECO:0000256" key="10">
    <source>
        <dbReference type="ARBA" id="ARBA00061085"/>
    </source>
</evidence>
<evidence type="ECO:0000256" key="1">
    <source>
        <dbReference type="ARBA" id="ARBA00004463"/>
    </source>
</evidence>
<dbReference type="Proteomes" id="UP000694403">
    <property type="component" value="Unplaced"/>
</dbReference>
<keyword evidence="6" id="KW-0333">Golgi apparatus</keyword>
<name>A0A8C3XMU9_CHESE</name>
<evidence type="ECO:0000256" key="3">
    <source>
        <dbReference type="ARBA" id="ARBA00004613"/>
    </source>
</evidence>
<dbReference type="PANTHER" id="PTHR16483">
    <property type="entry name" value="GASTROKINE 1"/>
    <property type="match status" value="1"/>
</dbReference>
<evidence type="ECO:0000256" key="9">
    <source>
        <dbReference type="ARBA" id="ARBA00053890"/>
    </source>
</evidence>
<reference evidence="14" key="1">
    <citation type="submission" date="2025-08" db="UniProtKB">
        <authorList>
            <consortium name="Ensembl"/>
        </authorList>
    </citation>
    <scope>IDENTIFICATION</scope>
</reference>
<comment type="function">
    <text evidence="9">Has mitogenic activity and may be involved in maintaining the integrity of the gastric mucosal epithelium.</text>
</comment>
<dbReference type="GO" id="GO:0005576">
    <property type="term" value="C:extracellular region"/>
    <property type="evidence" value="ECO:0007669"/>
    <property type="project" value="UniProtKB-SubCell"/>
</dbReference>
<dbReference type="InterPro" id="IPR051772">
    <property type="entry name" value="Gastrokine"/>
</dbReference>
<dbReference type="Pfam" id="PF04089">
    <property type="entry name" value="BRICHOS"/>
    <property type="match status" value="1"/>
</dbReference>
<dbReference type="AlphaFoldDB" id="A0A8C3XMU9"/>
<protein>
    <recommendedName>
        <fullName evidence="11">Gastrokine-1</fullName>
    </recommendedName>
    <alternativeName>
        <fullName evidence="12">18 kDa antrum mucosa protein</fullName>
    </alternativeName>
</protein>
<keyword evidence="8" id="KW-0497">Mitogen</keyword>
<evidence type="ECO:0000259" key="13">
    <source>
        <dbReference type="PROSITE" id="PS50869"/>
    </source>
</evidence>
<evidence type="ECO:0000256" key="8">
    <source>
        <dbReference type="ARBA" id="ARBA00023246"/>
    </source>
</evidence>
<accession>A0A8C3XMU9</accession>
<evidence type="ECO:0000256" key="5">
    <source>
        <dbReference type="ARBA" id="ARBA00022729"/>
    </source>
</evidence>
<keyword evidence="7" id="KW-1015">Disulfide bond</keyword>
<feature type="domain" description="BRICHOS" evidence="13">
    <location>
        <begin position="62"/>
        <end position="156"/>
    </location>
</feature>
<comment type="similarity">
    <text evidence="10">Belongs to the gastrokine family.</text>
</comment>
<evidence type="ECO:0000256" key="12">
    <source>
        <dbReference type="ARBA" id="ARBA00077478"/>
    </source>
</evidence>
<reference evidence="14" key="2">
    <citation type="submission" date="2025-09" db="UniProtKB">
        <authorList>
            <consortium name="Ensembl"/>
        </authorList>
    </citation>
    <scope>IDENTIFICATION</scope>
</reference>
<dbReference type="GO" id="GO:0051781">
    <property type="term" value="P:positive regulation of cell division"/>
    <property type="evidence" value="ECO:0007669"/>
    <property type="project" value="UniProtKB-KW"/>
</dbReference>